<dbReference type="STRING" id="237679.SAMN04488072_10916"/>
<gene>
    <name evidence="1" type="ORF">SAMN04488072_10916</name>
</gene>
<keyword evidence="2" id="KW-1185">Reference proteome</keyword>
<dbReference type="EMBL" id="FOJW01000009">
    <property type="protein sequence ID" value="SFB18305.1"/>
    <property type="molecule type" value="Genomic_DNA"/>
</dbReference>
<evidence type="ECO:0000313" key="2">
    <source>
        <dbReference type="Proteomes" id="UP000198642"/>
    </source>
</evidence>
<sequence>MMKVQCVLCDAVHEIDDDSLQAKRLRNRRIHMYLCQECYGRIDDNTRKRHATGSFRLFDDTKKKKKDLI</sequence>
<dbReference type="InterPro" id="IPR019241">
    <property type="entry name" value="DUF2197"/>
</dbReference>
<dbReference type="Pfam" id="PF09963">
    <property type="entry name" value="DUF2197"/>
    <property type="match status" value="1"/>
</dbReference>
<accession>A0A1I0YY53</accession>
<dbReference type="Proteomes" id="UP000198642">
    <property type="component" value="Unassembled WGS sequence"/>
</dbReference>
<proteinExistence type="predicted"/>
<evidence type="ECO:0000313" key="1">
    <source>
        <dbReference type="EMBL" id="SFB18305.1"/>
    </source>
</evidence>
<name>A0A1I0YY53_9BACI</name>
<reference evidence="1 2" key="1">
    <citation type="submission" date="2016-10" db="EMBL/GenBank/DDBJ databases">
        <authorList>
            <person name="de Groot N.N."/>
        </authorList>
    </citation>
    <scope>NUCLEOTIDE SEQUENCE [LARGE SCALE GENOMIC DNA]</scope>
    <source>
        <strain evidence="1 2">CGMCC 1.3702</strain>
    </source>
</reference>
<protein>
    <submittedName>
        <fullName evidence="1">Uncharacterized protein YlaI</fullName>
    </submittedName>
</protein>
<dbReference type="AlphaFoldDB" id="A0A1I0YY53"/>
<organism evidence="1 2">
    <name type="scientific">Lentibacillus halodurans</name>
    <dbReference type="NCBI Taxonomy" id="237679"/>
    <lineage>
        <taxon>Bacteria</taxon>
        <taxon>Bacillati</taxon>
        <taxon>Bacillota</taxon>
        <taxon>Bacilli</taxon>
        <taxon>Bacillales</taxon>
        <taxon>Bacillaceae</taxon>
        <taxon>Lentibacillus</taxon>
    </lineage>
</organism>